<sequence>MRTQQTRLWQPIAAAVLALATATPVFADSNGKASPTAVSSQDAVRYRTKRIDGIEVFYREAGPANAPTVVLLHGFPTSSNMYRNLIPALATKYRVIAPDYPGFGHSAAPPREQFQYTFAHLADLTDRLLTELRADRYALYVMDYGAPVGYRLALKHPDRVTALVVQNGNAYEEGLKAFWDPIKAYWASGSKADREVLRGATTLAATREQYLDGVKDPSRIDPTAWLVDQALLDRPGNAEIQLDLFYDYRTNVALYPKFHEFFRNRQPPTLIVWGRNDKIFPAEGAQAYLRDLPKAELHLLDSGHFALEDKGTEIAALMVNFLDRHLPSR</sequence>
<dbReference type="SUPFAM" id="SSF53474">
    <property type="entry name" value="alpha/beta-Hydrolases"/>
    <property type="match status" value="1"/>
</dbReference>
<feature type="domain" description="AB hydrolase-1" evidence="3">
    <location>
        <begin position="67"/>
        <end position="310"/>
    </location>
</feature>
<feature type="chain" id="PRO_5032313805" evidence="2">
    <location>
        <begin position="28"/>
        <end position="329"/>
    </location>
</feature>
<dbReference type="EMBL" id="BLJN01000004">
    <property type="protein sequence ID" value="GFE81922.1"/>
    <property type="molecule type" value="Genomic_DNA"/>
</dbReference>
<name>A0A829YGU6_9GAMM</name>
<dbReference type="Proteomes" id="UP000445000">
    <property type="component" value="Unassembled WGS sequence"/>
</dbReference>
<dbReference type="PRINTS" id="PR00111">
    <property type="entry name" value="ABHYDROLASE"/>
</dbReference>
<organism evidence="4 5">
    <name type="scientific">Steroidobacter agaridevorans</name>
    <dbReference type="NCBI Taxonomy" id="2695856"/>
    <lineage>
        <taxon>Bacteria</taxon>
        <taxon>Pseudomonadati</taxon>
        <taxon>Pseudomonadota</taxon>
        <taxon>Gammaproteobacteria</taxon>
        <taxon>Steroidobacterales</taxon>
        <taxon>Steroidobacteraceae</taxon>
        <taxon>Steroidobacter</taxon>
    </lineage>
</organism>
<dbReference type="InterPro" id="IPR051340">
    <property type="entry name" value="Haloalkane_dehalogenase"/>
</dbReference>
<dbReference type="PRINTS" id="PR00412">
    <property type="entry name" value="EPOXHYDRLASE"/>
</dbReference>
<feature type="signal peptide" evidence="2">
    <location>
        <begin position="1"/>
        <end position="27"/>
    </location>
</feature>
<evidence type="ECO:0000313" key="5">
    <source>
        <dbReference type="Proteomes" id="UP000445000"/>
    </source>
</evidence>
<evidence type="ECO:0000256" key="1">
    <source>
        <dbReference type="ARBA" id="ARBA00022801"/>
    </source>
</evidence>
<keyword evidence="1 4" id="KW-0378">Hydrolase</keyword>
<dbReference type="PANTHER" id="PTHR42977:SF3">
    <property type="entry name" value="AB HYDROLASE-1 DOMAIN-CONTAINING PROTEIN"/>
    <property type="match status" value="1"/>
</dbReference>
<dbReference type="Gene3D" id="3.40.50.1820">
    <property type="entry name" value="alpha/beta hydrolase"/>
    <property type="match status" value="1"/>
</dbReference>
<proteinExistence type="predicted"/>
<dbReference type="InterPro" id="IPR029058">
    <property type="entry name" value="AB_hydrolase_fold"/>
</dbReference>
<dbReference type="InterPro" id="IPR000073">
    <property type="entry name" value="AB_hydrolase_1"/>
</dbReference>
<dbReference type="Pfam" id="PF00561">
    <property type="entry name" value="Abhydrolase_1"/>
    <property type="match status" value="1"/>
</dbReference>
<dbReference type="AlphaFoldDB" id="A0A829YGU6"/>
<dbReference type="GO" id="GO:0004301">
    <property type="term" value="F:epoxide hydrolase activity"/>
    <property type="evidence" value="ECO:0007669"/>
    <property type="project" value="TreeGrafter"/>
</dbReference>
<dbReference type="RefSeq" id="WP_161813612.1">
    <property type="nucleotide sequence ID" value="NZ_BLJN01000004.1"/>
</dbReference>
<evidence type="ECO:0000256" key="2">
    <source>
        <dbReference type="SAM" id="SignalP"/>
    </source>
</evidence>
<keyword evidence="2" id="KW-0732">Signal</keyword>
<reference evidence="5" key="1">
    <citation type="submission" date="2020-01" db="EMBL/GenBank/DDBJ databases">
        <title>'Steroidobacter agaridevorans' sp. nov., agar-degrading bacteria isolated from rhizosphere soils.</title>
        <authorList>
            <person name="Ikenaga M."/>
            <person name="Kataoka M."/>
            <person name="Murouchi A."/>
            <person name="Katsuragi S."/>
            <person name="Sakai M."/>
        </authorList>
    </citation>
    <scope>NUCLEOTIDE SEQUENCE [LARGE SCALE GENOMIC DNA]</scope>
    <source>
        <strain evidence="5">YU21-B</strain>
    </source>
</reference>
<gene>
    <name evidence="4" type="ORF">GCM10011487_39220</name>
</gene>
<comment type="caution">
    <text evidence="4">The sequence shown here is derived from an EMBL/GenBank/DDBJ whole genome shotgun (WGS) entry which is preliminary data.</text>
</comment>
<evidence type="ECO:0000259" key="3">
    <source>
        <dbReference type="Pfam" id="PF00561"/>
    </source>
</evidence>
<dbReference type="PANTHER" id="PTHR42977">
    <property type="entry name" value="HYDROLASE-RELATED"/>
    <property type="match status" value="1"/>
</dbReference>
<dbReference type="FunFam" id="3.40.50.1820:FF:000173">
    <property type="entry name" value="Alpha/beta hydrolase"/>
    <property type="match status" value="1"/>
</dbReference>
<evidence type="ECO:0000313" key="4">
    <source>
        <dbReference type="EMBL" id="GFE81922.1"/>
    </source>
</evidence>
<protein>
    <submittedName>
        <fullName evidence="4">Alpha/beta hydrolase</fullName>
    </submittedName>
</protein>
<keyword evidence="5" id="KW-1185">Reference proteome</keyword>
<dbReference type="InterPro" id="IPR000639">
    <property type="entry name" value="Epox_hydrolase-like"/>
</dbReference>
<accession>A0A829YGU6</accession>